<evidence type="ECO:0000313" key="2">
    <source>
        <dbReference type="Proteomes" id="UP000199481"/>
    </source>
</evidence>
<evidence type="ECO:0000313" key="1">
    <source>
        <dbReference type="EMBL" id="SDQ54282.1"/>
    </source>
</evidence>
<accession>A0A1H1BQQ0</accession>
<keyword evidence="2" id="KW-1185">Reference proteome</keyword>
<dbReference type="AlphaFoldDB" id="A0A1H1BQQ0"/>
<gene>
    <name evidence="1" type="ORF">SAMN04487752_2696</name>
</gene>
<proteinExistence type="predicted"/>
<reference evidence="2" key="1">
    <citation type="submission" date="2016-10" db="EMBL/GenBank/DDBJ databases">
        <authorList>
            <person name="Varghese N."/>
            <person name="Submissions S."/>
        </authorList>
    </citation>
    <scope>NUCLEOTIDE SEQUENCE [LARGE SCALE GENOMIC DNA]</scope>
    <source>
        <strain evidence="2">MPL-11</strain>
    </source>
</reference>
<name>A0A1H1BQQ0_9LACT</name>
<sequence length="64" mass="7559">MKLTEQQFLKDVKSYAKVKQHEQQTAIDHLKPIPTIEFAKGNKKAWMEIEFLLGRRLEEVEGME</sequence>
<organism evidence="1 2">
    <name type="scientific">Carnobacterium viridans</name>
    <dbReference type="NCBI Taxonomy" id="174587"/>
    <lineage>
        <taxon>Bacteria</taxon>
        <taxon>Bacillati</taxon>
        <taxon>Bacillota</taxon>
        <taxon>Bacilli</taxon>
        <taxon>Lactobacillales</taxon>
        <taxon>Carnobacteriaceae</taxon>
        <taxon>Carnobacterium</taxon>
    </lineage>
</organism>
<dbReference type="EMBL" id="FNJW01000008">
    <property type="protein sequence ID" value="SDQ54282.1"/>
    <property type="molecule type" value="Genomic_DNA"/>
</dbReference>
<dbReference type="RefSeq" id="WP_089978550.1">
    <property type="nucleotide sequence ID" value="NZ_CP084916.1"/>
</dbReference>
<protein>
    <submittedName>
        <fullName evidence="1">Uncharacterized protein</fullName>
    </submittedName>
</protein>
<dbReference type="Proteomes" id="UP000199481">
    <property type="component" value="Unassembled WGS sequence"/>
</dbReference>